<dbReference type="Proteomes" id="UP000252254">
    <property type="component" value="Unassembled WGS sequence"/>
</dbReference>
<dbReference type="GO" id="GO:0005886">
    <property type="term" value="C:plasma membrane"/>
    <property type="evidence" value="ECO:0007669"/>
    <property type="project" value="UniProtKB-SubCell"/>
</dbReference>
<feature type="transmembrane region" description="Helical" evidence="6">
    <location>
        <begin position="57"/>
        <end position="82"/>
    </location>
</feature>
<sequence length="357" mass="41033">MLKTGLAVAIALYAANLIGFPSPVFAGIAALFAIQPSIYQSFQTIVEQLQANVIGVSVATIAAYTLGVDPFVVGFTVVVVIGVTRYFKIGESTVAIAIIAVIAVMESTDVPVIELALLRFSSLMLGIISAFIVNLVFLPPKYETNLFKQIDRITSDILQWLRITTRHLSDNPSLKGEIYRIQQEVRRMDHTYLLFSEERIYFRKNRLAKARKLIVFRQLIATTRKSFDVLKAFHHLDERIKSIPPDFQTVLIQELDKVIHLHERLLLSFMGRIKRKNRQSLQDIAEPDIPHLVDTLIQMYEDNEKKIDDRLMFLPLASQLMEYHYHLDHLETLLHSYEKYHHTEKLEIFASKWRGNN</sequence>
<accession>A0A366E0X4</accession>
<feature type="transmembrane region" description="Helical" evidence="6">
    <location>
        <begin position="117"/>
        <end position="138"/>
    </location>
</feature>
<dbReference type="EMBL" id="QNRI01000008">
    <property type="protein sequence ID" value="RBO95429.1"/>
    <property type="molecule type" value="Genomic_DNA"/>
</dbReference>
<keyword evidence="4 6" id="KW-1133">Transmembrane helix</keyword>
<proteinExistence type="predicted"/>
<dbReference type="PANTHER" id="PTHR30509">
    <property type="entry name" value="P-HYDROXYBENZOIC ACID EFFLUX PUMP SUBUNIT-RELATED"/>
    <property type="match status" value="1"/>
</dbReference>
<dbReference type="PANTHER" id="PTHR30509:SF27">
    <property type="entry name" value="UPF0421 PROTEIN YGAE"/>
    <property type="match status" value="1"/>
</dbReference>
<gene>
    <name evidence="7" type="ORF">DES48_108142</name>
</gene>
<dbReference type="Pfam" id="PF06081">
    <property type="entry name" value="ArAE_1"/>
    <property type="match status" value="1"/>
</dbReference>
<name>A0A366E0X4_9BACI</name>
<evidence type="ECO:0000256" key="1">
    <source>
        <dbReference type="ARBA" id="ARBA00004651"/>
    </source>
</evidence>
<dbReference type="STRING" id="200904.GCA_900168775_02915"/>
<feature type="transmembrane region" description="Helical" evidence="6">
    <location>
        <begin position="89"/>
        <end position="105"/>
    </location>
</feature>
<evidence type="ECO:0000256" key="4">
    <source>
        <dbReference type="ARBA" id="ARBA00022989"/>
    </source>
</evidence>
<evidence type="ECO:0000313" key="7">
    <source>
        <dbReference type="EMBL" id="RBO95429.1"/>
    </source>
</evidence>
<evidence type="ECO:0000313" key="8">
    <source>
        <dbReference type="Proteomes" id="UP000252254"/>
    </source>
</evidence>
<dbReference type="AlphaFoldDB" id="A0A366E0X4"/>
<evidence type="ECO:0000256" key="6">
    <source>
        <dbReference type="SAM" id="Phobius"/>
    </source>
</evidence>
<protein>
    <submittedName>
        <fullName evidence="7">Uncharacterized membrane protein YgaE (UPF0421/DUF939 family)</fullName>
    </submittedName>
</protein>
<evidence type="ECO:0000256" key="5">
    <source>
        <dbReference type="ARBA" id="ARBA00023136"/>
    </source>
</evidence>
<dbReference type="InterPro" id="IPR010343">
    <property type="entry name" value="ArAE_1"/>
</dbReference>
<keyword evidence="2" id="KW-1003">Cell membrane</keyword>
<keyword evidence="5 6" id="KW-0472">Membrane</keyword>
<reference evidence="7 8" key="1">
    <citation type="submission" date="2018-06" db="EMBL/GenBank/DDBJ databases">
        <title>Genomic Encyclopedia of Type Strains, Phase IV (KMG-IV): sequencing the most valuable type-strain genomes for metagenomic binning, comparative biology and taxonomic classification.</title>
        <authorList>
            <person name="Goeker M."/>
        </authorList>
    </citation>
    <scope>NUCLEOTIDE SEQUENCE [LARGE SCALE GENOMIC DNA]</scope>
    <source>
        <strain evidence="7 8">DSM 15140</strain>
    </source>
</reference>
<evidence type="ECO:0000256" key="2">
    <source>
        <dbReference type="ARBA" id="ARBA00022475"/>
    </source>
</evidence>
<organism evidence="7 8">
    <name type="scientific">Paraliobacillus ryukyuensis</name>
    <dbReference type="NCBI Taxonomy" id="200904"/>
    <lineage>
        <taxon>Bacteria</taxon>
        <taxon>Bacillati</taxon>
        <taxon>Bacillota</taxon>
        <taxon>Bacilli</taxon>
        <taxon>Bacillales</taxon>
        <taxon>Bacillaceae</taxon>
        <taxon>Paraliobacillus</taxon>
    </lineage>
</organism>
<evidence type="ECO:0000256" key="3">
    <source>
        <dbReference type="ARBA" id="ARBA00022692"/>
    </source>
</evidence>
<keyword evidence="8" id="KW-1185">Reference proteome</keyword>
<keyword evidence="3 6" id="KW-0812">Transmembrane</keyword>
<comment type="caution">
    <text evidence="7">The sequence shown here is derived from an EMBL/GenBank/DDBJ whole genome shotgun (WGS) entry which is preliminary data.</text>
</comment>
<comment type="subcellular location">
    <subcellularLocation>
        <location evidence="1">Cell membrane</location>
        <topology evidence="1">Multi-pass membrane protein</topology>
    </subcellularLocation>
</comment>